<comment type="subcellular location">
    <subcellularLocation>
        <location evidence="5">Cell outer membrane</location>
    </subcellularLocation>
    <subcellularLocation>
        <location evidence="1">Membrane</location>
    </subcellularLocation>
</comment>
<feature type="chain" id="PRO_5027053425" evidence="6">
    <location>
        <begin position="22"/>
        <end position="566"/>
    </location>
</feature>
<dbReference type="InterPro" id="IPR050810">
    <property type="entry name" value="Bact_Secretion_Sys_Channel"/>
</dbReference>
<proteinExistence type="inferred from homology"/>
<evidence type="ECO:0000256" key="5">
    <source>
        <dbReference type="RuleBase" id="RU004004"/>
    </source>
</evidence>
<evidence type="ECO:0000259" key="8">
    <source>
        <dbReference type="Pfam" id="PF03958"/>
    </source>
</evidence>
<dbReference type="PRINTS" id="PR00811">
    <property type="entry name" value="BCTERIALGSPD"/>
</dbReference>
<dbReference type="Pfam" id="PF03958">
    <property type="entry name" value="Secretin_N"/>
    <property type="match status" value="1"/>
</dbReference>
<keyword evidence="5" id="KW-0813">Transport</keyword>
<name>A0A6L5YAE0_9BACT</name>
<organism evidence="9 10">
    <name type="scientific">Pyramidobacter porci</name>
    <dbReference type="NCBI Taxonomy" id="2605789"/>
    <lineage>
        <taxon>Bacteria</taxon>
        <taxon>Thermotogati</taxon>
        <taxon>Synergistota</taxon>
        <taxon>Synergistia</taxon>
        <taxon>Synergistales</taxon>
        <taxon>Dethiosulfovibrionaceae</taxon>
        <taxon>Pyramidobacter</taxon>
    </lineage>
</organism>
<dbReference type="AlphaFoldDB" id="A0A6L5YAE0"/>
<dbReference type="PANTHER" id="PTHR30332:SF24">
    <property type="entry name" value="SECRETIN GSPD-RELATED"/>
    <property type="match status" value="1"/>
</dbReference>
<evidence type="ECO:0000256" key="3">
    <source>
        <dbReference type="ARBA" id="ARBA00023136"/>
    </source>
</evidence>
<evidence type="ECO:0000259" key="7">
    <source>
        <dbReference type="Pfam" id="PF00263"/>
    </source>
</evidence>
<evidence type="ECO:0000313" key="9">
    <source>
        <dbReference type="EMBL" id="MST55259.1"/>
    </source>
</evidence>
<protein>
    <submittedName>
        <fullName evidence="9">Secretion protein</fullName>
    </submittedName>
</protein>
<keyword evidence="10" id="KW-1185">Reference proteome</keyword>
<evidence type="ECO:0000256" key="2">
    <source>
        <dbReference type="ARBA" id="ARBA00022729"/>
    </source>
</evidence>
<dbReference type="Gene3D" id="3.30.1370.130">
    <property type="match status" value="1"/>
</dbReference>
<evidence type="ECO:0000313" key="10">
    <source>
        <dbReference type="Proteomes" id="UP000473699"/>
    </source>
</evidence>
<keyword evidence="3" id="KW-0472">Membrane</keyword>
<evidence type="ECO:0000256" key="1">
    <source>
        <dbReference type="ARBA" id="ARBA00004370"/>
    </source>
</evidence>
<dbReference type="GO" id="GO:0015627">
    <property type="term" value="C:type II protein secretion system complex"/>
    <property type="evidence" value="ECO:0007669"/>
    <property type="project" value="TreeGrafter"/>
</dbReference>
<dbReference type="Pfam" id="PF00263">
    <property type="entry name" value="Secretin"/>
    <property type="match status" value="1"/>
</dbReference>
<dbReference type="Proteomes" id="UP000473699">
    <property type="component" value="Unassembled WGS sequence"/>
</dbReference>
<keyword evidence="2 6" id="KW-0732">Signal</keyword>
<comment type="similarity">
    <text evidence="4">Belongs to the bacterial secretin family.</text>
</comment>
<dbReference type="InterPro" id="IPR001775">
    <property type="entry name" value="GspD/PilQ"/>
</dbReference>
<dbReference type="InterPro" id="IPR004846">
    <property type="entry name" value="T2SS/T3SS_dom"/>
</dbReference>
<accession>A0A6L5YAE0</accession>
<gene>
    <name evidence="9" type="ORF">FYJ74_04295</name>
</gene>
<dbReference type="GO" id="GO:0009279">
    <property type="term" value="C:cell outer membrane"/>
    <property type="evidence" value="ECO:0007669"/>
    <property type="project" value="UniProtKB-SubCell"/>
</dbReference>
<dbReference type="PANTHER" id="PTHR30332">
    <property type="entry name" value="PROBABLE GENERAL SECRETION PATHWAY PROTEIN D"/>
    <property type="match status" value="1"/>
</dbReference>
<dbReference type="GO" id="GO:0009306">
    <property type="term" value="P:protein secretion"/>
    <property type="evidence" value="ECO:0007669"/>
    <property type="project" value="InterPro"/>
</dbReference>
<evidence type="ECO:0000256" key="6">
    <source>
        <dbReference type="SAM" id="SignalP"/>
    </source>
</evidence>
<feature type="domain" description="NolW-like" evidence="8">
    <location>
        <begin position="243"/>
        <end position="307"/>
    </location>
</feature>
<dbReference type="InterPro" id="IPR038591">
    <property type="entry name" value="NolW-like_sf"/>
</dbReference>
<reference evidence="9 10" key="1">
    <citation type="submission" date="2019-08" db="EMBL/GenBank/DDBJ databases">
        <title>In-depth cultivation of the pig gut microbiome towards novel bacterial diversity and tailored functional studies.</title>
        <authorList>
            <person name="Wylensek D."/>
            <person name="Hitch T.C.A."/>
            <person name="Clavel T."/>
        </authorList>
    </citation>
    <scope>NUCLEOTIDE SEQUENCE [LARGE SCALE GENOMIC DNA]</scope>
    <source>
        <strain evidence="9 10">SM-530-WT-4B</strain>
    </source>
</reference>
<dbReference type="Gene3D" id="3.30.1370.120">
    <property type="match status" value="1"/>
</dbReference>
<dbReference type="RefSeq" id="WP_154528356.1">
    <property type="nucleotide sequence ID" value="NZ_VUNH01000003.1"/>
</dbReference>
<feature type="domain" description="Type II/III secretion system secretin-like" evidence="7">
    <location>
        <begin position="398"/>
        <end position="557"/>
    </location>
</feature>
<dbReference type="InterPro" id="IPR005644">
    <property type="entry name" value="NolW-like"/>
</dbReference>
<evidence type="ECO:0000256" key="4">
    <source>
        <dbReference type="RuleBase" id="RU004003"/>
    </source>
</evidence>
<dbReference type="EMBL" id="VUNH01000003">
    <property type="protein sequence ID" value="MST55259.1"/>
    <property type="molecule type" value="Genomic_DNA"/>
</dbReference>
<feature type="signal peptide" evidence="6">
    <location>
        <begin position="1"/>
        <end position="21"/>
    </location>
</feature>
<sequence length="566" mass="62194">MNPKKHCAALALFLFSLFLPAELPARTREEPRLWALHAEQAGDSHIVLSLEGHALKRPELAYRNENSLTLALEGVRFPALNYERDLDTPLVPHIKVEDSNRSTLITLFCEEPLQLGEVRGAGSGRMRIRFAKGGRAQDREQTPILREGGDAGRISSKKISMNLKDCELADVFRLLGAMSDVNIVVDASVPQNARMTLAFSEAPFAEVFQFVLRSQNLGFSVVGRTVVVGAKNSLSLLTGRLTTRSYHVAYAEAQKTAPLLKDLAELNSPANRVLVDERQNLIVVTGTAFQQEKVRRTLRLLDAPGRQVMLKARIIEVNDDASDQLETALNAVYDWWWGSYQNGALSAGFAQSGHKPGTAEGPLGNLDTSANLPGQIGSGIVQLAGTATRMLDFRLHTLVEQKKARVLADPTVTVLDGEKATVKLVEKLKYVSRRDDAQNPTYDDEEVGPKLEVTPRIGRGGMITVSVSLATGEVIQWIRGGQGEQIPQTNSRTVETKIRVRDGEPFVIGGLFKESRSRTRASVPILSSIPLIGELFKAKLDKKTRSQVVMILIPYILEIPDLADGR</sequence>
<comment type="caution">
    <text evidence="9">The sequence shown here is derived from an EMBL/GenBank/DDBJ whole genome shotgun (WGS) entry which is preliminary data.</text>
</comment>